<dbReference type="EMBL" id="JARBHB010000003">
    <property type="protein sequence ID" value="KAJ8889545.1"/>
    <property type="molecule type" value="Genomic_DNA"/>
</dbReference>
<reference evidence="1 2" key="1">
    <citation type="submission" date="2023-02" db="EMBL/GenBank/DDBJ databases">
        <title>LHISI_Scaffold_Assembly.</title>
        <authorList>
            <person name="Stuart O.P."/>
            <person name="Cleave R."/>
            <person name="Magrath M.J.L."/>
            <person name="Mikheyev A.S."/>
        </authorList>
    </citation>
    <scope>NUCLEOTIDE SEQUENCE [LARGE SCALE GENOMIC DNA]</scope>
    <source>
        <strain evidence="1">Daus_M_001</strain>
        <tissue evidence="1">Leg muscle</tissue>
    </source>
</reference>
<evidence type="ECO:0000313" key="2">
    <source>
        <dbReference type="Proteomes" id="UP001159363"/>
    </source>
</evidence>
<accession>A0ABQ9HYT3</accession>
<name>A0ABQ9HYT3_9NEOP</name>
<proteinExistence type="predicted"/>
<comment type="caution">
    <text evidence="1">The sequence shown here is derived from an EMBL/GenBank/DDBJ whole genome shotgun (WGS) entry which is preliminary data.</text>
</comment>
<keyword evidence="2" id="KW-1185">Reference proteome</keyword>
<evidence type="ECO:0000313" key="1">
    <source>
        <dbReference type="EMBL" id="KAJ8889545.1"/>
    </source>
</evidence>
<protein>
    <submittedName>
        <fullName evidence="1">Uncharacterized protein</fullName>
    </submittedName>
</protein>
<dbReference type="Proteomes" id="UP001159363">
    <property type="component" value="Chromosome 3"/>
</dbReference>
<gene>
    <name evidence="1" type="ORF">PR048_009044</name>
</gene>
<organism evidence="1 2">
    <name type="scientific">Dryococelus australis</name>
    <dbReference type="NCBI Taxonomy" id="614101"/>
    <lineage>
        <taxon>Eukaryota</taxon>
        <taxon>Metazoa</taxon>
        <taxon>Ecdysozoa</taxon>
        <taxon>Arthropoda</taxon>
        <taxon>Hexapoda</taxon>
        <taxon>Insecta</taxon>
        <taxon>Pterygota</taxon>
        <taxon>Neoptera</taxon>
        <taxon>Polyneoptera</taxon>
        <taxon>Phasmatodea</taxon>
        <taxon>Verophasmatodea</taxon>
        <taxon>Anareolatae</taxon>
        <taxon>Phasmatidae</taxon>
        <taxon>Eurycanthinae</taxon>
        <taxon>Dryococelus</taxon>
    </lineage>
</organism>
<sequence>MSRQYDNIVKQSAQPGGSVLNVGSVQQRREPAATRTSVQYKLRKTRANGTGAIIYMHKYVVIVADMIPFAIVIRSLLCMQLRVDEAALLFSSGRLGSTRNRPTFTHSIGRRHPLPVILFTRSSVDNSRQCGRSREKHGVLLPMADTWSIVCDVATVRPDVLEDDFYKGAEKFGILMVYSLWRKNAFRSCNVYAEQYTNTRKPYRQLYANHFNQLRETGSVTPRNKRETGEESEINILAAVAVNPQVSSRAIAIGSDISQASVLGILHRPEFHS</sequence>